<name>B2IHN9_BEII9</name>
<reference evidence="3" key="1">
    <citation type="submission" date="2008-03" db="EMBL/GenBank/DDBJ databases">
        <title>Complete sequence of chromosome of Beijerinckia indica subsp. indica ATCC 9039.</title>
        <authorList>
            <consortium name="US DOE Joint Genome Institute"/>
            <person name="Copeland A."/>
            <person name="Lucas S."/>
            <person name="Lapidus A."/>
            <person name="Glavina del Rio T."/>
            <person name="Dalin E."/>
            <person name="Tice H."/>
            <person name="Bruce D."/>
            <person name="Goodwin L."/>
            <person name="Pitluck S."/>
            <person name="LaButti K."/>
            <person name="Schmutz J."/>
            <person name="Larimer F."/>
            <person name="Land M."/>
            <person name="Hauser L."/>
            <person name="Kyrpides N."/>
            <person name="Mikhailova N."/>
            <person name="Dunfield P.F."/>
            <person name="Dedysh S.N."/>
            <person name="Liesack W."/>
            <person name="Saw J.H."/>
            <person name="Alam M."/>
            <person name="Chen Y."/>
            <person name="Murrell J.C."/>
            <person name="Richardson P."/>
        </authorList>
    </citation>
    <scope>NUCLEOTIDE SEQUENCE [LARGE SCALE GENOMIC DNA]</scope>
    <source>
        <strain evidence="3">ATCC 9039 / DSM 1715 / NCIMB 8712</strain>
    </source>
</reference>
<feature type="transmembrane region" description="Helical" evidence="1">
    <location>
        <begin position="75"/>
        <end position="97"/>
    </location>
</feature>
<sequence>MSPWFFNDLSPMNQALVLGAHLFGGFLLGVIYFRALWWNTRLLAQGRRPLLAISIALARFVLLGGLLILASREGVAPLLATVFGLFVGRFLVLRGVWAKIS</sequence>
<dbReference type="AlphaFoldDB" id="B2IHN9"/>
<evidence type="ECO:0000256" key="1">
    <source>
        <dbReference type="SAM" id="Phobius"/>
    </source>
</evidence>
<evidence type="ECO:0000313" key="2">
    <source>
        <dbReference type="EMBL" id="ACB94560.1"/>
    </source>
</evidence>
<dbReference type="EMBL" id="CP001016">
    <property type="protein sequence ID" value="ACB94560.1"/>
    <property type="molecule type" value="Genomic_DNA"/>
</dbReference>
<dbReference type="eggNOG" id="ENOG5033DFZ">
    <property type="taxonomic scope" value="Bacteria"/>
</dbReference>
<accession>B2IHN9</accession>
<keyword evidence="1" id="KW-0812">Transmembrane</keyword>
<dbReference type="HOGENOM" id="CLU_2289495_0_0_5"/>
<dbReference type="Proteomes" id="UP000001695">
    <property type="component" value="Chromosome"/>
</dbReference>
<dbReference type="Pfam" id="PF12966">
    <property type="entry name" value="AtpR"/>
    <property type="match status" value="1"/>
</dbReference>
<evidence type="ECO:0000313" key="3">
    <source>
        <dbReference type="Proteomes" id="UP000001695"/>
    </source>
</evidence>
<feature type="transmembrane region" description="Helical" evidence="1">
    <location>
        <begin position="49"/>
        <end position="69"/>
    </location>
</feature>
<keyword evidence="3" id="KW-1185">Reference proteome</keyword>
<dbReference type="InterPro" id="IPR017581">
    <property type="entry name" value="AtpR-like"/>
</dbReference>
<keyword evidence="1" id="KW-1133">Transmembrane helix</keyword>
<evidence type="ECO:0008006" key="4">
    <source>
        <dbReference type="Google" id="ProtNLM"/>
    </source>
</evidence>
<keyword evidence="1" id="KW-0472">Membrane</keyword>
<dbReference type="STRING" id="395963.Bind_0911"/>
<feature type="transmembrane region" description="Helical" evidence="1">
    <location>
        <begin position="15"/>
        <end position="37"/>
    </location>
</feature>
<dbReference type="KEGG" id="bid:Bind_0911"/>
<reference evidence="2 3" key="2">
    <citation type="journal article" date="2010" name="J. Bacteriol.">
        <title>Complete genome sequence of Beijerinckia indica subsp. indica.</title>
        <authorList>
            <person name="Tamas I."/>
            <person name="Dedysh S.N."/>
            <person name="Liesack W."/>
            <person name="Stott M.B."/>
            <person name="Alam M."/>
            <person name="Murrell J.C."/>
            <person name="Dunfield P.F."/>
        </authorList>
    </citation>
    <scope>NUCLEOTIDE SEQUENCE [LARGE SCALE GENOMIC DNA]</scope>
    <source>
        <strain evidence="3">ATCC 9039 / DSM 1715 / NCIMB 8712</strain>
    </source>
</reference>
<protein>
    <recommendedName>
        <fullName evidence="4">F1/F0 ATPase, Methanosarcina type, subunit 2</fullName>
    </recommendedName>
</protein>
<gene>
    <name evidence="2" type="ordered locus">Bind_0911</name>
</gene>
<organism evidence="2 3">
    <name type="scientific">Beijerinckia indica subsp. indica (strain ATCC 9039 / DSM 1715 / NCIMB 8712)</name>
    <dbReference type="NCBI Taxonomy" id="395963"/>
    <lineage>
        <taxon>Bacteria</taxon>
        <taxon>Pseudomonadati</taxon>
        <taxon>Pseudomonadota</taxon>
        <taxon>Alphaproteobacteria</taxon>
        <taxon>Hyphomicrobiales</taxon>
        <taxon>Beijerinckiaceae</taxon>
        <taxon>Beijerinckia</taxon>
    </lineage>
</organism>
<proteinExistence type="predicted"/>